<dbReference type="AlphaFoldDB" id="A0A8E0S056"/>
<keyword evidence="4" id="KW-0325">Glycoprotein</keyword>
<dbReference type="InterPro" id="IPR036026">
    <property type="entry name" value="Seven-hairpin_glycosidases"/>
</dbReference>
<dbReference type="EC" id="3.2.1.-" evidence="5"/>
<keyword evidence="5" id="KW-0378">Hydrolase</keyword>
<dbReference type="Gene3D" id="1.50.10.10">
    <property type="match status" value="1"/>
</dbReference>
<dbReference type="OrthoDB" id="8118055at2759"/>
<evidence type="ECO:0000256" key="5">
    <source>
        <dbReference type="RuleBase" id="RU361193"/>
    </source>
</evidence>
<gene>
    <name evidence="6" type="ORF">FBUS_11456</name>
</gene>
<dbReference type="GO" id="GO:0004571">
    <property type="term" value="F:mannosyl-oligosaccharide 1,2-alpha-mannosidase activity"/>
    <property type="evidence" value="ECO:0007669"/>
    <property type="project" value="InterPro"/>
</dbReference>
<comment type="similarity">
    <text evidence="2 5">Belongs to the glycosyl hydrolase 47 family.</text>
</comment>
<dbReference type="PRINTS" id="PR00747">
    <property type="entry name" value="GLYHDRLASE47"/>
</dbReference>
<reference evidence="6" key="1">
    <citation type="submission" date="2019-05" db="EMBL/GenBank/DDBJ databases">
        <title>Annotation for the trematode Fasciolopsis buski.</title>
        <authorList>
            <person name="Choi Y.-J."/>
        </authorList>
    </citation>
    <scope>NUCLEOTIDE SEQUENCE</scope>
    <source>
        <strain evidence="6">HT</strain>
        <tissue evidence="6">Whole worm</tissue>
    </source>
</reference>
<dbReference type="SUPFAM" id="SSF48225">
    <property type="entry name" value="Seven-hairpin glycosidases"/>
    <property type="match status" value="1"/>
</dbReference>
<dbReference type="PANTHER" id="PTHR45679:SF5">
    <property type="entry name" value="ER DEGRADATION-ENHANCING ALPHA-MANNOSIDASE-LIKE PROTEIN 1"/>
    <property type="match status" value="1"/>
</dbReference>
<evidence type="ECO:0000256" key="1">
    <source>
        <dbReference type="ARBA" id="ARBA00004240"/>
    </source>
</evidence>
<evidence type="ECO:0000256" key="4">
    <source>
        <dbReference type="ARBA" id="ARBA00023180"/>
    </source>
</evidence>
<dbReference type="GO" id="GO:0005509">
    <property type="term" value="F:calcium ion binding"/>
    <property type="evidence" value="ECO:0007669"/>
    <property type="project" value="InterPro"/>
</dbReference>
<name>A0A8E0S056_9TREM</name>
<organism evidence="6 7">
    <name type="scientific">Fasciolopsis buskii</name>
    <dbReference type="NCBI Taxonomy" id="27845"/>
    <lineage>
        <taxon>Eukaryota</taxon>
        <taxon>Metazoa</taxon>
        <taxon>Spiralia</taxon>
        <taxon>Lophotrochozoa</taxon>
        <taxon>Platyhelminthes</taxon>
        <taxon>Trematoda</taxon>
        <taxon>Digenea</taxon>
        <taxon>Plagiorchiida</taxon>
        <taxon>Echinostomata</taxon>
        <taxon>Echinostomatoidea</taxon>
        <taxon>Fasciolidae</taxon>
        <taxon>Fasciolopsis</taxon>
    </lineage>
</organism>
<evidence type="ECO:0000313" key="7">
    <source>
        <dbReference type="Proteomes" id="UP000728185"/>
    </source>
</evidence>
<proteinExistence type="inferred from homology"/>
<dbReference type="EMBL" id="LUCM01002242">
    <property type="protein sequence ID" value="KAA0197648.1"/>
    <property type="molecule type" value="Genomic_DNA"/>
</dbReference>
<dbReference type="Proteomes" id="UP000728185">
    <property type="component" value="Unassembled WGS sequence"/>
</dbReference>
<evidence type="ECO:0000256" key="2">
    <source>
        <dbReference type="ARBA" id="ARBA00007658"/>
    </source>
</evidence>
<sequence length="329" mass="37132">MQTVFLPLASQIVVAYFYLYAHASDQWWWDHTSKWASFDSTVQPNIYQMLESLLTSFSSHLRNDSLNRVREMFEFAYGSYTTYAFPFDELNPINCTGRGYDHKNPDNINVNDALGDYHLTLVDTLDTLAVMGKSRDFTRAVELLLSHLSFNRNNRVQLFEATIRVLGGLLSAHMLITDPGRTFGDLRPKGYNDELLTHAHDLANRMLDSFENAPTGLPYPRFYLGSGQKDNTTTEACLAGAGSLLLEFGCLSAILGDPIYANVARRVVLNLWNRRSNVTGLLGSTINVESGKWINRMSGLGAGQDSFYEYLHKVNFGDYIVCLVFRMLT</sequence>
<dbReference type="Pfam" id="PF01532">
    <property type="entry name" value="Glyco_hydro_47"/>
    <property type="match status" value="1"/>
</dbReference>
<keyword evidence="5" id="KW-0326">Glycosidase</keyword>
<keyword evidence="3" id="KW-0256">Endoplasmic reticulum</keyword>
<keyword evidence="7" id="KW-1185">Reference proteome</keyword>
<comment type="subcellular location">
    <subcellularLocation>
        <location evidence="1">Endoplasmic reticulum</location>
    </subcellularLocation>
</comment>
<dbReference type="InterPro" id="IPR001382">
    <property type="entry name" value="Glyco_hydro_47"/>
</dbReference>
<dbReference type="PANTHER" id="PTHR45679">
    <property type="entry name" value="ER DEGRADATION-ENHANCING ALPHA-MANNOSIDASE-LIKE PROTEIN 2"/>
    <property type="match status" value="1"/>
</dbReference>
<comment type="caution">
    <text evidence="6">The sequence shown here is derived from an EMBL/GenBank/DDBJ whole genome shotgun (WGS) entry which is preliminary data.</text>
</comment>
<evidence type="ECO:0000313" key="6">
    <source>
        <dbReference type="EMBL" id="KAA0197648.1"/>
    </source>
</evidence>
<dbReference type="InterPro" id="IPR012341">
    <property type="entry name" value="6hp_glycosidase-like_sf"/>
</dbReference>
<evidence type="ECO:0000256" key="3">
    <source>
        <dbReference type="ARBA" id="ARBA00022824"/>
    </source>
</evidence>
<dbReference type="InterPro" id="IPR044674">
    <property type="entry name" value="EDEM1/2/3"/>
</dbReference>
<accession>A0A8E0S056</accession>
<dbReference type="GO" id="GO:1904380">
    <property type="term" value="P:endoplasmic reticulum mannose trimming"/>
    <property type="evidence" value="ECO:0007669"/>
    <property type="project" value="InterPro"/>
</dbReference>
<dbReference type="GO" id="GO:0016020">
    <property type="term" value="C:membrane"/>
    <property type="evidence" value="ECO:0007669"/>
    <property type="project" value="InterPro"/>
</dbReference>
<dbReference type="GO" id="GO:0005975">
    <property type="term" value="P:carbohydrate metabolic process"/>
    <property type="evidence" value="ECO:0007669"/>
    <property type="project" value="InterPro"/>
</dbReference>
<protein>
    <recommendedName>
        <fullName evidence="5">alpha-1,2-Mannosidase</fullName>
        <ecNumber evidence="5">3.2.1.-</ecNumber>
    </recommendedName>
</protein>
<dbReference type="GO" id="GO:0044322">
    <property type="term" value="C:endoplasmic reticulum quality control compartment"/>
    <property type="evidence" value="ECO:0007669"/>
    <property type="project" value="GOC"/>
</dbReference>